<dbReference type="PATRIC" id="fig|35623.3.peg.1203"/>
<dbReference type="Proteomes" id="UP000032434">
    <property type="component" value="Chromosome 1"/>
</dbReference>
<reference evidence="3" key="1">
    <citation type="submission" date="2014-05" db="EMBL/GenBank/DDBJ databases">
        <authorList>
            <person name="Kube M."/>
        </authorList>
    </citation>
    <scope>NUCLEOTIDE SEQUENCE [LARGE SCALE GENOMIC DNA]</scope>
</reference>
<dbReference type="InParanoid" id="A0A061AI63"/>
<dbReference type="EMBL" id="LK028559">
    <property type="protein sequence ID" value="CDR31276.1"/>
    <property type="molecule type" value="Genomic_DNA"/>
</dbReference>
<dbReference type="RefSeq" id="WP_045749710.1">
    <property type="nucleotide sequence ID" value="NZ_FUZK01000001.1"/>
</dbReference>
<proteinExistence type="predicted"/>
<feature type="transmembrane region" description="Helical" evidence="1">
    <location>
        <begin position="116"/>
        <end position="136"/>
    </location>
</feature>
<dbReference type="AlphaFoldDB" id="A0A061AI63"/>
<evidence type="ECO:0000313" key="2">
    <source>
        <dbReference type="EMBL" id="CDR31276.1"/>
    </source>
</evidence>
<gene>
    <name evidence="2" type="ORF">Aocu_12030</name>
</gene>
<dbReference type="KEGG" id="aoc:Aocu_12030"/>
<evidence type="ECO:0000256" key="1">
    <source>
        <dbReference type="SAM" id="Phobius"/>
    </source>
</evidence>
<feature type="transmembrane region" description="Helical" evidence="1">
    <location>
        <begin position="84"/>
        <end position="104"/>
    </location>
</feature>
<feature type="transmembrane region" description="Helical" evidence="1">
    <location>
        <begin position="156"/>
        <end position="181"/>
    </location>
</feature>
<protein>
    <submittedName>
        <fullName evidence="2">Uncharacterized protein</fullName>
    </submittedName>
</protein>
<dbReference type="HOGENOM" id="CLU_1444761_0_0_14"/>
<dbReference type="STRING" id="35623.Aocu_12030"/>
<name>A0A061AI63_9MOLU</name>
<keyword evidence="3" id="KW-1185">Reference proteome</keyword>
<evidence type="ECO:0000313" key="3">
    <source>
        <dbReference type="Proteomes" id="UP000032434"/>
    </source>
</evidence>
<keyword evidence="1" id="KW-0812">Transmembrane</keyword>
<accession>A0A061AI63</accession>
<keyword evidence="1" id="KW-0472">Membrane</keyword>
<organism evidence="2 3">
    <name type="scientific">Acholeplasma oculi</name>
    <dbReference type="NCBI Taxonomy" id="35623"/>
    <lineage>
        <taxon>Bacteria</taxon>
        <taxon>Bacillati</taxon>
        <taxon>Mycoplasmatota</taxon>
        <taxon>Mollicutes</taxon>
        <taxon>Acholeplasmatales</taxon>
        <taxon>Acholeplasmataceae</taxon>
        <taxon>Acholeplasma</taxon>
    </lineage>
</organism>
<keyword evidence="1" id="KW-1133">Transmembrane helix</keyword>
<sequence length="187" mass="21204">MKTKGFINQMGMFFDNHKYHLFMILFSILALLSFLLLPVLSQSPGGPGKHEYTGWEMIFGFVMPGAGSWEPNPGDELLRTGMGFSWMLSLIPILICLSIIINILNIFDFHIKYDAHLILVTLIMILVLTLTSIYWINYQPNIPEGTTLNPISINELNLYIGGYLSVMCSFVAVTIASYQVYKTRLKK</sequence>